<name>L8GJ97_ACACF</name>
<evidence type="ECO:0000313" key="3">
    <source>
        <dbReference type="EMBL" id="ELR13110.1"/>
    </source>
</evidence>
<dbReference type="GeneID" id="14913230"/>
<dbReference type="Pfam" id="PF07258">
    <property type="entry name" value="COMM_domain"/>
    <property type="match status" value="1"/>
</dbReference>
<dbReference type="InterPro" id="IPR037361">
    <property type="entry name" value="COMMD10"/>
</dbReference>
<dbReference type="OrthoDB" id="77522at2759"/>
<sequence>MATAGKQQVIPESERLNVAVGFINQIEARRLVQLLTRVVRGLHIKNGRPFNATEEEQLQKVFGFSASELQLVIDSCSFIFERAAYFSLATSARLGNELSQSLTSPSLGDDQLAAFKHVWEHEREGLLDKLRQHSLSPHQLDKIHWRLQLVPGSKKKGDTGKQHPIPQPSAIFQMRINNANAVDEEDGKAEEMVNVEFNHAELYSFFNKLEAIQEQLDALG</sequence>
<reference evidence="3 4" key="1">
    <citation type="journal article" date="2013" name="Genome Biol.">
        <title>Genome of Acanthamoeba castellanii highlights extensive lateral gene transfer and early evolution of tyrosine kinase signaling.</title>
        <authorList>
            <person name="Clarke M."/>
            <person name="Lohan A.J."/>
            <person name="Liu B."/>
            <person name="Lagkouvardos I."/>
            <person name="Roy S."/>
            <person name="Zafar N."/>
            <person name="Bertelli C."/>
            <person name="Schilde C."/>
            <person name="Kianianmomeni A."/>
            <person name="Burglin T.R."/>
            <person name="Frech C."/>
            <person name="Turcotte B."/>
            <person name="Kopec K.O."/>
            <person name="Synnott J.M."/>
            <person name="Choo C."/>
            <person name="Paponov I."/>
            <person name="Finkler A."/>
            <person name="Soon Heng Tan C."/>
            <person name="Hutchins A.P."/>
            <person name="Weinmeier T."/>
            <person name="Rattei T."/>
            <person name="Chu J.S."/>
            <person name="Gimenez G."/>
            <person name="Irimia M."/>
            <person name="Rigden D.J."/>
            <person name="Fitzpatrick D.A."/>
            <person name="Lorenzo-Morales J."/>
            <person name="Bateman A."/>
            <person name="Chiu C.H."/>
            <person name="Tang P."/>
            <person name="Hegemann P."/>
            <person name="Fromm H."/>
            <person name="Raoult D."/>
            <person name="Greub G."/>
            <person name="Miranda-Saavedra D."/>
            <person name="Chen N."/>
            <person name="Nash P."/>
            <person name="Ginger M.L."/>
            <person name="Horn M."/>
            <person name="Schaap P."/>
            <person name="Caler L."/>
            <person name="Loftus B."/>
        </authorList>
    </citation>
    <scope>NUCLEOTIDE SEQUENCE [LARGE SCALE GENOMIC DNA]</scope>
    <source>
        <strain evidence="3 4">Neff</strain>
    </source>
</reference>
<dbReference type="AlphaFoldDB" id="L8GJ97"/>
<evidence type="ECO:0000259" key="2">
    <source>
        <dbReference type="PROSITE" id="PS51269"/>
    </source>
</evidence>
<dbReference type="KEGG" id="acan:ACA1_098070"/>
<gene>
    <name evidence="3" type="ORF">ACA1_098070</name>
</gene>
<evidence type="ECO:0000313" key="4">
    <source>
        <dbReference type="Proteomes" id="UP000011083"/>
    </source>
</evidence>
<proteinExistence type="predicted"/>
<dbReference type="PROSITE" id="PS51269">
    <property type="entry name" value="COMM"/>
    <property type="match status" value="1"/>
</dbReference>
<feature type="domain" description="COMM" evidence="2">
    <location>
        <begin position="139"/>
        <end position="220"/>
    </location>
</feature>
<evidence type="ECO:0000256" key="1">
    <source>
        <dbReference type="ARBA" id="ARBA00093300"/>
    </source>
</evidence>
<keyword evidence="4" id="KW-1185">Reference proteome</keyword>
<dbReference type="EMBL" id="KB008103">
    <property type="protein sequence ID" value="ELR13110.1"/>
    <property type="molecule type" value="Genomic_DNA"/>
</dbReference>
<dbReference type="PANTHER" id="PTHR12333:SF0">
    <property type="entry name" value="COMM DOMAIN-CONTAINING PROTEIN 10"/>
    <property type="match status" value="1"/>
</dbReference>
<dbReference type="OMA" id="FVEFNHK"/>
<dbReference type="InterPro" id="IPR017920">
    <property type="entry name" value="COMM"/>
</dbReference>
<organism evidence="3 4">
    <name type="scientific">Acanthamoeba castellanii (strain ATCC 30010 / Neff)</name>
    <dbReference type="NCBI Taxonomy" id="1257118"/>
    <lineage>
        <taxon>Eukaryota</taxon>
        <taxon>Amoebozoa</taxon>
        <taxon>Discosea</taxon>
        <taxon>Longamoebia</taxon>
        <taxon>Centramoebida</taxon>
        <taxon>Acanthamoebidae</taxon>
        <taxon>Acanthamoeba</taxon>
    </lineage>
</organism>
<comment type="function">
    <text evidence="1">Scaffold protein in the commander complex that is essential for endosomal recycling of transmembrane cargos; the commander complex is composed of the CCC subcomplex and the retriever subcomplex.</text>
</comment>
<dbReference type="VEuPathDB" id="AmoebaDB:ACA1_098070"/>
<dbReference type="PANTHER" id="PTHR12333">
    <property type="entry name" value="COMM DOMAIN CONTAINING PROTEIN 10"/>
    <property type="match status" value="1"/>
</dbReference>
<dbReference type="Proteomes" id="UP000011083">
    <property type="component" value="Unassembled WGS sequence"/>
</dbReference>
<dbReference type="RefSeq" id="XP_004335123.1">
    <property type="nucleotide sequence ID" value="XM_004335075.1"/>
</dbReference>
<protein>
    <submittedName>
        <fullName evidence="3">HCaRG protein</fullName>
    </submittedName>
</protein>
<dbReference type="Pfam" id="PF21672">
    <property type="entry name" value="COMM_HN"/>
    <property type="match status" value="1"/>
</dbReference>
<accession>L8GJ97</accession>
<dbReference type="STRING" id="1257118.L8GJ97"/>